<name>A0ABT1NIE9_9FIRM</name>
<keyword evidence="2" id="KW-0547">Nucleotide-binding</keyword>
<comment type="caution">
    <text evidence="4">The sequence shown here is derived from an EMBL/GenBank/DDBJ whole genome shotgun (WGS) entry which is preliminary data.</text>
</comment>
<dbReference type="PANTHER" id="PTHR43024">
    <property type="entry name" value="UDP-N-ACETYLMURAMOYL-TRIPEPTIDE--D-ALANYL-D-ALANINE LIGASE"/>
    <property type="match status" value="1"/>
</dbReference>
<dbReference type="PANTHER" id="PTHR43024:SF1">
    <property type="entry name" value="UDP-N-ACETYLMURAMOYL-TRIPEPTIDE--D-ALANYL-D-ALANINE LIGASE"/>
    <property type="match status" value="1"/>
</dbReference>
<keyword evidence="1" id="KW-0436">Ligase</keyword>
<evidence type="ECO:0000313" key="4">
    <source>
        <dbReference type="EMBL" id="MCQ1531057.1"/>
    </source>
</evidence>
<dbReference type="InterPro" id="IPR051046">
    <property type="entry name" value="MurCDEF_CellWall_CoF430Synth"/>
</dbReference>
<keyword evidence="3" id="KW-0067">ATP-binding</keyword>
<dbReference type="EMBL" id="JAJEKE010000017">
    <property type="protein sequence ID" value="MCQ1531057.1"/>
    <property type="molecule type" value="Genomic_DNA"/>
</dbReference>
<dbReference type="SUPFAM" id="SSF53623">
    <property type="entry name" value="MurD-like peptide ligases, catalytic domain"/>
    <property type="match status" value="1"/>
</dbReference>
<keyword evidence="5" id="KW-1185">Reference proteome</keyword>
<dbReference type="Proteomes" id="UP001651880">
    <property type="component" value="Unassembled WGS sequence"/>
</dbReference>
<evidence type="ECO:0008006" key="6">
    <source>
        <dbReference type="Google" id="ProtNLM"/>
    </source>
</evidence>
<evidence type="ECO:0000256" key="3">
    <source>
        <dbReference type="ARBA" id="ARBA00022840"/>
    </source>
</evidence>
<proteinExistence type="predicted"/>
<dbReference type="RefSeq" id="WP_255228573.1">
    <property type="nucleotide sequence ID" value="NZ_JAJEKE010000017.1"/>
</dbReference>
<gene>
    <name evidence="4" type="ORF">LJD61_16140</name>
</gene>
<reference evidence="4 5" key="1">
    <citation type="submission" date="2021-10" db="EMBL/GenBank/DDBJ databases">
        <title>Lutispora strain m25 sp. nov., a thermophilic, non-spore-forming bacterium isolated from a lab-scale methanogenic bioreactor digesting anaerobic sludge.</title>
        <authorList>
            <person name="El Houari A."/>
            <person name="Mcdonald J."/>
        </authorList>
    </citation>
    <scope>NUCLEOTIDE SEQUENCE [LARGE SCALE GENOMIC DNA]</scope>
    <source>
        <strain evidence="5">m25</strain>
    </source>
</reference>
<sequence length="449" mass="51303">MFGYLGHRLGNKGMTSDSIKIAPGMVYIDLDSKSRRGIYNASKKGASLIISNKNVSDPSIPIVQVKDIEETYLTLLNLLYERPIDKVSIVGVYGGSKGQLVVRLLDEIFANHFSKSSERKELKDFAYALISEKFNSIAENFFYYVLLCLSNNMTTIPFSYSDELNRFQSLLRPRYDCYILIDESPVKNKGMYCFTPGKPLFINIDDLHILKAIDGEIENIVITYGLNKKAAVTATSIEYGEITKFNYCLQRTFYSKSGSIIEPFEVPISIKGLGIGKVYSALSAISCALYYDIDMECVKETLYQFDDKGRDFSIIKYDNFILIDSYCLTERDYREAFEMLQMLDYRSLYVIIPDFSSYRKEFNQLLVDLINEWNLSLDIKELYILCGEKQEVQDKNPGIFKNVKVRYFDQLSKAIGCSIKYLSDKDILLILGGDEMNSSQSIIELMSAK</sequence>
<accession>A0ABT1NIE9</accession>
<dbReference type="Gene3D" id="3.40.1190.10">
    <property type="entry name" value="Mur-like, catalytic domain"/>
    <property type="match status" value="1"/>
</dbReference>
<dbReference type="InterPro" id="IPR036565">
    <property type="entry name" value="Mur-like_cat_sf"/>
</dbReference>
<evidence type="ECO:0000313" key="5">
    <source>
        <dbReference type="Proteomes" id="UP001651880"/>
    </source>
</evidence>
<evidence type="ECO:0000256" key="2">
    <source>
        <dbReference type="ARBA" id="ARBA00022741"/>
    </source>
</evidence>
<evidence type="ECO:0000256" key="1">
    <source>
        <dbReference type="ARBA" id="ARBA00022598"/>
    </source>
</evidence>
<protein>
    <recommendedName>
        <fullName evidence="6">Mur ligase central domain-containing protein</fullName>
    </recommendedName>
</protein>
<organism evidence="4 5">
    <name type="scientific">Lutispora saccharofermentans</name>
    <dbReference type="NCBI Taxonomy" id="3024236"/>
    <lineage>
        <taxon>Bacteria</taxon>
        <taxon>Bacillati</taxon>
        <taxon>Bacillota</taxon>
        <taxon>Clostridia</taxon>
        <taxon>Lutisporales</taxon>
        <taxon>Lutisporaceae</taxon>
        <taxon>Lutispora</taxon>
    </lineage>
</organism>